<protein>
    <submittedName>
        <fullName evidence="2">Uncharacterized protein</fullName>
    </submittedName>
</protein>
<sequence>MSELDHLRKKPPDDGGLLLDTKDRRLKRECQECGVKFVIGPEETSQQASNPASMRVVDETAHKFNYQVKEHHFTRSQVNKSMAGGSSNNKPSKALPNKKKNARFGKARPSKGSGSGSQNNLQRTRFHAIVHGRGLVVLTALFG</sequence>
<dbReference type="Proteomes" id="UP000266841">
    <property type="component" value="Unassembled WGS sequence"/>
</dbReference>
<evidence type="ECO:0000313" key="2">
    <source>
        <dbReference type="EMBL" id="EJK51232.1"/>
    </source>
</evidence>
<accession>K0RX06</accession>
<gene>
    <name evidence="2" type="ORF">THAOC_29615</name>
</gene>
<reference evidence="2 3" key="1">
    <citation type="journal article" date="2012" name="Genome Biol.">
        <title>Genome and low-iron response of an oceanic diatom adapted to chronic iron limitation.</title>
        <authorList>
            <person name="Lommer M."/>
            <person name="Specht M."/>
            <person name="Roy A.S."/>
            <person name="Kraemer L."/>
            <person name="Andreson R."/>
            <person name="Gutowska M.A."/>
            <person name="Wolf J."/>
            <person name="Bergner S.V."/>
            <person name="Schilhabel M.B."/>
            <person name="Klostermeier U.C."/>
            <person name="Beiko R.G."/>
            <person name="Rosenstiel P."/>
            <person name="Hippler M."/>
            <person name="Laroche J."/>
        </authorList>
    </citation>
    <scope>NUCLEOTIDE SEQUENCE [LARGE SCALE GENOMIC DNA]</scope>
    <source>
        <strain evidence="2 3">CCMP1005</strain>
    </source>
</reference>
<proteinExistence type="predicted"/>
<feature type="compositionally biased region" description="Basic residues" evidence="1">
    <location>
        <begin position="96"/>
        <end position="109"/>
    </location>
</feature>
<organism evidence="2 3">
    <name type="scientific">Thalassiosira oceanica</name>
    <name type="common">Marine diatom</name>
    <dbReference type="NCBI Taxonomy" id="159749"/>
    <lineage>
        <taxon>Eukaryota</taxon>
        <taxon>Sar</taxon>
        <taxon>Stramenopiles</taxon>
        <taxon>Ochrophyta</taxon>
        <taxon>Bacillariophyta</taxon>
        <taxon>Coscinodiscophyceae</taxon>
        <taxon>Thalassiosirophycidae</taxon>
        <taxon>Thalassiosirales</taxon>
        <taxon>Thalassiosiraceae</taxon>
        <taxon>Thalassiosira</taxon>
    </lineage>
</organism>
<feature type="region of interest" description="Disordered" evidence="1">
    <location>
        <begin position="73"/>
        <end position="120"/>
    </location>
</feature>
<evidence type="ECO:0000313" key="3">
    <source>
        <dbReference type="Proteomes" id="UP000266841"/>
    </source>
</evidence>
<feature type="compositionally biased region" description="Basic and acidic residues" evidence="1">
    <location>
        <begin position="1"/>
        <end position="13"/>
    </location>
</feature>
<feature type="compositionally biased region" description="Polar residues" evidence="1">
    <location>
        <begin position="75"/>
        <end position="91"/>
    </location>
</feature>
<keyword evidence="3" id="KW-1185">Reference proteome</keyword>
<evidence type="ECO:0000256" key="1">
    <source>
        <dbReference type="SAM" id="MobiDB-lite"/>
    </source>
</evidence>
<name>K0RX06_THAOC</name>
<feature type="region of interest" description="Disordered" evidence="1">
    <location>
        <begin position="1"/>
        <end position="20"/>
    </location>
</feature>
<comment type="caution">
    <text evidence="2">The sequence shown here is derived from an EMBL/GenBank/DDBJ whole genome shotgun (WGS) entry which is preliminary data.</text>
</comment>
<dbReference type="EMBL" id="AGNL01041988">
    <property type="protein sequence ID" value="EJK51232.1"/>
    <property type="molecule type" value="Genomic_DNA"/>
</dbReference>
<dbReference type="AlphaFoldDB" id="K0RX06"/>